<reference evidence="1 2" key="1">
    <citation type="submission" date="2023-02" db="EMBL/GenBank/DDBJ databases">
        <title>Dictyobacter halimunensis sp. nov., a new member of the class Ktedonobacteria from forest soil in a geothermal area.</title>
        <authorList>
            <person name="Rachmania M.K."/>
            <person name="Ningsih F."/>
            <person name="Sakai Y."/>
            <person name="Yabe S."/>
            <person name="Yokota A."/>
            <person name="Sjamsuridzal W."/>
        </authorList>
    </citation>
    <scope>NUCLEOTIDE SEQUENCE [LARGE SCALE GENOMIC DNA]</scope>
    <source>
        <strain evidence="1 2">S3.2.2.5</strain>
    </source>
</reference>
<sequence length="44" mass="4758">MHNKQNLPSHEWNFLVYGGEMGAVMRAHDWSASPLGPPGGGRPA</sequence>
<comment type="caution">
    <text evidence="1">The sequence shown here is derived from an EMBL/GenBank/DDBJ whole genome shotgun (WGS) entry which is preliminary data.</text>
</comment>
<evidence type="ECO:0000313" key="2">
    <source>
        <dbReference type="Proteomes" id="UP001344906"/>
    </source>
</evidence>
<proteinExistence type="predicted"/>
<accession>A0ABQ6G4Z4</accession>
<dbReference type="Proteomes" id="UP001344906">
    <property type="component" value="Unassembled WGS sequence"/>
</dbReference>
<gene>
    <name evidence="1" type="ORF">KDH_71460</name>
</gene>
<keyword evidence="2" id="KW-1185">Reference proteome</keyword>
<dbReference type="RefSeq" id="WP_338257366.1">
    <property type="nucleotide sequence ID" value="NZ_BSRI01000002.1"/>
</dbReference>
<protein>
    <submittedName>
        <fullName evidence="1">Uncharacterized protein</fullName>
    </submittedName>
</protein>
<organism evidence="1 2">
    <name type="scientific">Dictyobacter halimunensis</name>
    <dbReference type="NCBI Taxonomy" id="3026934"/>
    <lineage>
        <taxon>Bacteria</taxon>
        <taxon>Bacillati</taxon>
        <taxon>Chloroflexota</taxon>
        <taxon>Ktedonobacteria</taxon>
        <taxon>Ktedonobacterales</taxon>
        <taxon>Dictyobacteraceae</taxon>
        <taxon>Dictyobacter</taxon>
    </lineage>
</organism>
<dbReference type="EMBL" id="BSRI01000002">
    <property type="protein sequence ID" value="GLV60326.1"/>
    <property type="molecule type" value="Genomic_DNA"/>
</dbReference>
<evidence type="ECO:0000313" key="1">
    <source>
        <dbReference type="EMBL" id="GLV60326.1"/>
    </source>
</evidence>
<name>A0ABQ6G4Z4_9CHLR</name>